<accession>A0A834MIR4</accession>
<evidence type="ECO:0000256" key="1">
    <source>
        <dbReference type="SAM" id="MobiDB-lite"/>
    </source>
</evidence>
<dbReference type="EMBL" id="JAACXV010000229">
    <property type="protein sequence ID" value="KAF7281685.1"/>
    <property type="molecule type" value="Genomic_DNA"/>
</dbReference>
<reference evidence="2" key="1">
    <citation type="submission" date="2020-08" db="EMBL/GenBank/DDBJ databases">
        <title>Genome sequencing and assembly of the red palm weevil Rhynchophorus ferrugineus.</title>
        <authorList>
            <person name="Dias G.B."/>
            <person name="Bergman C.M."/>
            <person name="Manee M."/>
        </authorList>
    </citation>
    <scope>NUCLEOTIDE SEQUENCE</scope>
    <source>
        <strain evidence="2">AA-2017</strain>
        <tissue evidence="2">Whole larva</tissue>
    </source>
</reference>
<name>A0A834MIR4_RHYFE</name>
<sequence>MSQRTAGGRGRRRTDRRWRWCSATLKGTPLFRNNPYEYDKQDSLCSGEARGQIRPARCIAVDDVLLPAKTNSVDVRRSLKKNRKSYRNTGENNGNVASPDRHQVADASVPLLPPPTARGCLRAARNTTEGGLPGASFSGSVHGVSIAQRLVGLVVTSP</sequence>
<proteinExistence type="predicted"/>
<organism evidence="2 3">
    <name type="scientific">Rhynchophorus ferrugineus</name>
    <name type="common">Red palm weevil</name>
    <name type="synonym">Curculio ferrugineus</name>
    <dbReference type="NCBI Taxonomy" id="354439"/>
    <lineage>
        <taxon>Eukaryota</taxon>
        <taxon>Metazoa</taxon>
        <taxon>Ecdysozoa</taxon>
        <taxon>Arthropoda</taxon>
        <taxon>Hexapoda</taxon>
        <taxon>Insecta</taxon>
        <taxon>Pterygota</taxon>
        <taxon>Neoptera</taxon>
        <taxon>Endopterygota</taxon>
        <taxon>Coleoptera</taxon>
        <taxon>Polyphaga</taxon>
        <taxon>Cucujiformia</taxon>
        <taxon>Curculionidae</taxon>
        <taxon>Dryophthorinae</taxon>
        <taxon>Rhynchophorus</taxon>
    </lineage>
</organism>
<evidence type="ECO:0000313" key="2">
    <source>
        <dbReference type="EMBL" id="KAF7281685.1"/>
    </source>
</evidence>
<protein>
    <submittedName>
        <fullName evidence="2">Uncharacterized protein</fullName>
    </submittedName>
</protein>
<comment type="caution">
    <text evidence="2">The sequence shown here is derived from an EMBL/GenBank/DDBJ whole genome shotgun (WGS) entry which is preliminary data.</text>
</comment>
<feature type="compositionally biased region" description="Polar residues" evidence="1">
    <location>
        <begin position="87"/>
        <end position="96"/>
    </location>
</feature>
<dbReference type="Proteomes" id="UP000625711">
    <property type="component" value="Unassembled WGS sequence"/>
</dbReference>
<gene>
    <name evidence="2" type="ORF">GWI33_004406</name>
</gene>
<dbReference type="AlphaFoldDB" id="A0A834MIR4"/>
<keyword evidence="3" id="KW-1185">Reference proteome</keyword>
<feature type="region of interest" description="Disordered" evidence="1">
    <location>
        <begin position="80"/>
        <end position="100"/>
    </location>
</feature>
<evidence type="ECO:0000313" key="3">
    <source>
        <dbReference type="Proteomes" id="UP000625711"/>
    </source>
</evidence>